<dbReference type="GO" id="GO:0015658">
    <property type="term" value="F:branched-chain amino acid transmembrane transporter activity"/>
    <property type="evidence" value="ECO:0007669"/>
    <property type="project" value="InterPro"/>
</dbReference>
<feature type="transmembrane region" description="Helical" evidence="10">
    <location>
        <begin position="329"/>
        <end position="346"/>
    </location>
</feature>
<comment type="similarity">
    <text evidence="8">Belongs to the binding-protein-dependent transport system permease family. LivHM subfamily.</text>
</comment>
<dbReference type="PANTHER" id="PTHR11795">
    <property type="entry name" value="BRANCHED-CHAIN AMINO ACID TRANSPORT SYSTEM PERMEASE PROTEIN LIVH"/>
    <property type="match status" value="1"/>
</dbReference>
<comment type="subcellular location">
    <subcellularLocation>
        <location evidence="1">Cell membrane</location>
        <topology evidence="1">Multi-pass membrane protein</topology>
    </subcellularLocation>
</comment>
<keyword evidence="5" id="KW-0029">Amino-acid transport</keyword>
<evidence type="ECO:0000313" key="11">
    <source>
        <dbReference type="EMBL" id="ABD09768.1"/>
    </source>
</evidence>
<feature type="transmembrane region" description="Helical" evidence="10">
    <location>
        <begin position="358"/>
        <end position="379"/>
    </location>
</feature>
<proteinExistence type="inferred from homology"/>
<evidence type="ECO:0000256" key="10">
    <source>
        <dbReference type="SAM" id="Phobius"/>
    </source>
</evidence>
<dbReference type="HOGENOM" id="CLU_006313_4_2_11"/>
<feature type="transmembrane region" description="Helical" evidence="10">
    <location>
        <begin position="534"/>
        <end position="554"/>
    </location>
</feature>
<evidence type="ECO:0000256" key="5">
    <source>
        <dbReference type="ARBA" id="ARBA00022970"/>
    </source>
</evidence>
<feature type="transmembrane region" description="Helical" evidence="10">
    <location>
        <begin position="399"/>
        <end position="421"/>
    </location>
</feature>
<keyword evidence="2" id="KW-0813">Transport</keyword>
<dbReference type="CDD" id="cd06581">
    <property type="entry name" value="TM_PBP1_LivM_like"/>
    <property type="match status" value="1"/>
</dbReference>
<dbReference type="GO" id="GO:0006865">
    <property type="term" value="P:amino acid transport"/>
    <property type="evidence" value="ECO:0007669"/>
    <property type="project" value="UniProtKB-KW"/>
</dbReference>
<dbReference type="RefSeq" id="WP_011434846.1">
    <property type="nucleotide sequence ID" value="NC_007777.1"/>
</dbReference>
<feature type="compositionally biased region" description="Basic and acidic residues" evidence="9">
    <location>
        <begin position="639"/>
        <end position="651"/>
    </location>
</feature>
<evidence type="ECO:0000313" key="12">
    <source>
        <dbReference type="Proteomes" id="UP000001937"/>
    </source>
</evidence>
<dbReference type="KEGG" id="fra:Francci3_0381"/>
<evidence type="ECO:0000256" key="6">
    <source>
        <dbReference type="ARBA" id="ARBA00022989"/>
    </source>
</evidence>
<feature type="transmembrane region" description="Helical" evidence="10">
    <location>
        <begin position="614"/>
        <end position="633"/>
    </location>
</feature>
<keyword evidence="12" id="KW-1185">Reference proteome</keyword>
<reference evidence="11 12" key="1">
    <citation type="journal article" date="2007" name="Genome Res.">
        <title>Genome characteristics of facultatively symbiotic Frankia sp. strains reflect host range and host plant biogeography.</title>
        <authorList>
            <person name="Normand P."/>
            <person name="Lapierre P."/>
            <person name="Tisa L.S."/>
            <person name="Gogarten J.P."/>
            <person name="Alloisio N."/>
            <person name="Bagnarol E."/>
            <person name="Bassi C.A."/>
            <person name="Berry A.M."/>
            <person name="Bickhart D.M."/>
            <person name="Choisne N."/>
            <person name="Couloux A."/>
            <person name="Cournoyer B."/>
            <person name="Cruveiller S."/>
            <person name="Daubin V."/>
            <person name="Demange N."/>
            <person name="Francino M.P."/>
            <person name="Goltsman E."/>
            <person name="Huang Y."/>
            <person name="Kopp O.R."/>
            <person name="Labarre L."/>
            <person name="Lapidus A."/>
            <person name="Lavire C."/>
            <person name="Marechal J."/>
            <person name="Martinez M."/>
            <person name="Mastronunzio J.E."/>
            <person name="Mullin B.C."/>
            <person name="Niemann J."/>
            <person name="Pujic P."/>
            <person name="Rawnsley T."/>
            <person name="Rouy Z."/>
            <person name="Schenowitz C."/>
            <person name="Sellstedt A."/>
            <person name="Tavares F."/>
            <person name="Tomkins J.P."/>
            <person name="Vallenet D."/>
            <person name="Valverde C."/>
            <person name="Wall L.G."/>
            <person name="Wang Y."/>
            <person name="Medigue C."/>
            <person name="Benson D.R."/>
        </authorList>
    </citation>
    <scope>NUCLEOTIDE SEQUENCE [LARGE SCALE GENOMIC DNA]</scope>
    <source>
        <strain evidence="12">DSM 45818 / CECT 9043 / CcI3</strain>
    </source>
</reference>
<feature type="transmembrane region" description="Helical" evidence="10">
    <location>
        <begin position="112"/>
        <end position="132"/>
    </location>
</feature>
<evidence type="ECO:0000256" key="3">
    <source>
        <dbReference type="ARBA" id="ARBA00022475"/>
    </source>
</evidence>
<feature type="transmembrane region" description="Helical" evidence="10">
    <location>
        <begin position="485"/>
        <end position="503"/>
    </location>
</feature>
<keyword evidence="6 10" id="KW-1133">Transmembrane helix</keyword>
<name>Q2JG24_FRACC</name>
<feature type="transmembrane region" description="Helical" evidence="10">
    <location>
        <begin position="78"/>
        <end position="100"/>
    </location>
</feature>
<feature type="transmembrane region" description="Helical" evidence="10">
    <location>
        <begin position="235"/>
        <end position="264"/>
    </location>
</feature>
<dbReference type="Proteomes" id="UP000001937">
    <property type="component" value="Chromosome"/>
</dbReference>
<dbReference type="EMBL" id="CP000249">
    <property type="protein sequence ID" value="ABD09768.1"/>
    <property type="molecule type" value="Genomic_DNA"/>
</dbReference>
<evidence type="ECO:0000256" key="9">
    <source>
        <dbReference type="SAM" id="MobiDB-lite"/>
    </source>
</evidence>
<dbReference type="OrthoDB" id="3396710at2"/>
<evidence type="ECO:0000256" key="8">
    <source>
        <dbReference type="ARBA" id="ARBA00037998"/>
    </source>
</evidence>
<feature type="transmembrane region" description="Helical" evidence="10">
    <location>
        <begin position="159"/>
        <end position="183"/>
    </location>
</feature>
<evidence type="ECO:0000256" key="4">
    <source>
        <dbReference type="ARBA" id="ARBA00022692"/>
    </source>
</evidence>
<feature type="transmembrane region" description="Helical" evidence="10">
    <location>
        <begin position="569"/>
        <end position="602"/>
    </location>
</feature>
<dbReference type="CDD" id="cd06582">
    <property type="entry name" value="TM_PBP1_LivH_like"/>
    <property type="match status" value="1"/>
</dbReference>
<dbReference type="InterPro" id="IPR043428">
    <property type="entry name" value="LivM-like"/>
</dbReference>
<dbReference type="GO" id="GO:0005886">
    <property type="term" value="C:plasma membrane"/>
    <property type="evidence" value="ECO:0007669"/>
    <property type="project" value="UniProtKB-SubCell"/>
</dbReference>
<protein>
    <submittedName>
        <fullName evidence="11">Amino acid/amide ABC transporter membrane protein 2, HAAT family / amino acid/amide ABC transporter membrane protein 1, HAAT family</fullName>
    </submittedName>
</protein>
<feature type="transmembrane region" description="Helical" evidence="10">
    <location>
        <begin position="285"/>
        <end position="303"/>
    </location>
</feature>
<dbReference type="Pfam" id="PF02653">
    <property type="entry name" value="BPD_transp_2"/>
    <property type="match status" value="2"/>
</dbReference>
<dbReference type="InterPro" id="IPR001851">
    <property type="entry name" value="ABC_transp_permease"/>
</dbReference>
<dbReference type="STRING" id="106370.Francci3_0381"/>
<evidence type="ECO:0000256" key="1">
    <source>
        <dbReference type="ARBA" id="ARBA00004651"/>
    </source>
</evidence>
<dbReference type="eggNOG" id="COG0559">
    <property type="taxonomic scope" value="Bacteria"/>
</dbReference>
<accession>Q2JG24</accession>
<dbReference type="InterPro" id="IPR052157">
    <property type="entry name" value="BCAA_transport_permease"/>
</dbReference>
<keyword evidence="7 10" id="KW-0472">Membrane</keyword>
<evidence type="ECO:0000256" key="2">
    <source>
        <dbReference type="ARBA" id="ARBA00022448"/>
    </source>
</evidence>
<organism evidence="11 12">
    <name type="scientific">Frankia casuarinae (strain DSM 45818 / CECT 9043 / HFP020203 / CcI3)</name>
    <dbReference type="NCBI Taxonomy" id="106370"/>
    <lineage>
        <taxon>Bacteria</taxon>
        <taxon>Bacillati</taxon>
        <taxon>Actinomycetota</taxon>
        <taxon>Actinomycetes</taxon>
        <taxon>Frankiales</taxon>
        <taxon>Frankiaceae</taxon>
        <taxon>Frankia</taxon>
    </lineage>
</organism>
<feature type="transmembrane region" description="Helical" evidence="10">
    <location>
        <begin position="433"/>
        <end position="454"/>
    </location>
</feature>
<dbReference type="AlphaFoldDB" id="Q2JG24"/>
<feature type="region of interest" description="Disordered" evidence="9">
    <location>
        <begin position="637"/>
        <end position="692"/>
    </location>
</feature>
<sequence>MTTYIAALLLGLGPGAVYAALGLGLVLTYRASGVVNIAHGAFAMYATYQYAELREVGDLVLPVVGMPPRIHLTDTPTFGLALSVSLAMAAILALASYLVVFRPLRRAQPLMTVVAAVGLTIALQAVAVLQFGSDNRFLSPVLPQSPLSLLGVTVASDRLLLAASVIVVAAGLWAMSRWTLFGLATRAVAEDEQTTALLGRRPGWIAAVNWVMAAVLAALAGILVAPISALNPTSYSLFVVPALAAALLGGLSSFGLTVVGALGLGMTQAVLIPLQQDVSWLNQPGLRALLPMLLVIAVAGRRGDLIPGRAAGVAVSAPMPVVDPPESPLRHLAVGVPFGVVAILVLAGPYRLGLERSLAGAVVCLSFVVLTGYVGQLSLAQMTLAGVAGFLLARLQGELGVPFPIAPLLATGAAAVAGLLLGVLSRRLRGIDLALITLVAGVAIQEVVFGNPLVTGGLAGSVVPSPKIFGLDLGLAGAGFPRPQYGLLALAVLAACCYGVARLRTADLGRRMLAVRANERAAAAAGIDVRRTKVLAFTLSAAIAGLGGCLIGYGQGRLSFDSFGVTASLFFLAIAAAGGVTSVGGALLGGLLVPGGIVFIVLDQVAGLGKYQSVLCGIAVVVLAVLRPAGLAYRPHRTARADHQGRADRSGGTHRTGPGQRTRRGDHVRHPQPPDQGRPSLTPHPVNPGGAP</sequence>
<dbReference type="eggNOG" id="COG4177">
    <property type="taxonomic scope" value="Bacteria"/>
</dbReference>
<evidence type="ECO:0000256" key="7">
    <source>
        <dbReference type="ARBA" id="ARBA00023136"/>
    </source>
</evidence>
<gene>
    <name evidence="11" type="ordered locus">Francci3_0381</name>
</gene>
<feature type="transmembrane region" description="Helical" evidence="10">
    <location>
        <begin position="204"/>
        <end position="229"/>
    </location>
</feature>
<dbReference type="PANTHER" id="PTHR11795:SF450">
    <property type="entry name" value="ABC TRANSPORTER PERMEASE PROTEIN"/>
    <property type="match status" value="1"/>
</dbReference>
<keyword evidence="4 10" id="KW-0812">Transmembrane</keyword>
<keyword evidence="3" id="KW-1003">Cell membrane</keyword>